<dbReference type="InterPro" id="IPR002464">
    <property type="entry name" value="DNA/RNA_helicase_DEAH_CS"/>
</dbReference>
<organism evidence="7 8">
    <name type="scientific">Gilvimarinus japonicus</name>
    <dbReference type="NCBI Taxonomy" id="1796469"/>
    <lineage>
        <taxon>Bacteria</taxon>
        <taxon>Pseudomonadati</taxon>
        <taxon>Pseudomonadota</taxon>
        <taxon>Gammaproteobacteria</taxon>
        <taxon>Cellvibrionales</taxon>
        <taxon>Cellvibrionaceae</taxon>
        <taxon>Gilvimarinus</taxon>
    </lineage>
</organism>
<dbReference type="NCBIfam" id="TIGR01970">
    <property type="entry name" value="DEAH_box_HrpB"/>
    <property type="match status" value="1"/>
</dbReference>
<protein>
    <submittedName>
        <fullName evidence="7">ATP-dependent helicase HrpB</fullName>
        <ecNumber evidence="7">3.6.4.13</ecNumber>
    </submittedName>
</protein>
<comment type="caution">
    <text evidence="7">The sequence shown here is derived from an EMBL/GenBank/DDBJ whole genome shotgun (WGS) entry which is preliminary data.</text>
</comment>
<dbReference type="SUPFAM" id="SSF52540">
    <property type="entry name" value="P-loop containing nucleoside triphosphate hydrolases"/>
    <property type="match status" value="1"/>
</dbReference>
<dbReference type="SMART" id="SM00490">
    <property type="entry name" value="HELICc"/>
    <property type="match status" value="1"/>
</dbReference>
<dbReference type="PANTHER" id="PTHR43519">
    <property type="entry name" value="ATP-DEPENDENT RNA HELICASE HRPB"/>
    <property type="match status" value="1"/>
</dbReference>
<dbReference type="InterPro" id="IPR014001">
    <property type="entry name" value="Helicase_ATP-bd"/>
</dbReference>
<reference evidence="8" key="1">
    <citation type="journal article" date="2019" name="Int. J. Syst. Evol. Microbiol.">
        <title>The Global Catalogue of Microorganisms (GCM) 10K type strain sequencing project: providing services to taxonomists for standard genome sequencing and annotation.</title>
        <authorList>
            <consortium name="The Broad Institute Genomics Platform"/>
            <consortium name="The Broad Institute Genome Sequencing Center for Infectious Disease"/>
            <person name="Wu L."/>
            <person name="Ma J."/>
        </authorList>
    </citation>
    <scope>NUCLEOTIDE SEQUENCE [LARGE SCALE GENOMIC DNA]</scope>
    <source>
        <strain evidence="8">KCTC 52141</strain>
    </source>
</reference>
<dbReference type="InterPro" id="IPR010225">
    <property type="entry name" value="HrpB"/>
</dbReference>
<evidence type="ECO:0000256" key="1">
    <source>
        <dbReference type="ARBA" id="ARBA00022741"/>
    </source>
</evidence>
<dbReference type="Pfam" id="PF00270">
    <property type="entry name" value="DEAD"/>
    <property type="match status" value="1"/>
</dbReference>
<keyword evidence="3 7" id="KW-0347">Helicase</keyword>
<dbReference type="Pfam" id="PF08482">
    <property type="entry name" value="HrpB_C"/>
    <property type="match status" value="1"/>
</dbReference>
<proteinExistence type="predicted"/>
<dbReference type="PROSITE" id="PS51194">
    <property type="entry name" value="HELICASE_CTER"/>
    <property type="match status" value="1"/>
</dbReference>
<feature type="domain" description="Helicase ATP-binding" evidence="5">
    <location>
        <begin position="17"/>
        <end position="177"/>
    </location>
</feature>
<gene>
    <name evidence="7" type="primary">hrpB</name>
    <name evidence="7" type="ORF">ACFOEB_09620</name>
</gene>
<dbReference type="GO" id="GO:0003724">
    <property type="term" value="F:RNA helicase activity"/>
    <property type="evidence" value="ECO:0007669"/>
    <property type="project" value="UniProtKB-EC"/>
</dbReference>
<evidence type="ECO:0000256" key="3">
    <source>
        <dbReference type="ARBA" id="ARBA00022806"/>
    </source>
</evidence>
<dbReference type="InterPro" id="IPR011545">
    <property type="entry name" value="DEAD/DEAH_box_helicase_dom"/>
</dbReference>
<evidence type="ECO:0000313" key="8">
    <source>
        <dbReference type="Proteomes" id="UP001595548"/>
    </source>
</evidence>
<sequence>MAIDYPTLPLTELRPAFAAAMGAGSLLLEAEPGAGKSTLAPLWALEHIDGQVWLIQPRVLPALTLARRLAALLGDDVGQTVGYQVAFDRRQSKATRLLIMTPGILLQRLLADPELNGVGAVMLDEIHERSVNQDTAWALLQESALLREDLQLVLMSATPDAALRQQVDTSLYSPGRCFPVELSFCPPREAGPRGEPLADQLLRALATKTDWQTRTVLVFLPGWRAIDDCRQALNRAFAGHPVYCLHSRVARQEQLSALDATLGPRVILATNIAETSLTIADVTLVIDSGLAREPAFEQRTCVTRLETRRISRASAEQRRGRAGRVQAGFCIRLWPESEALAPQALPEIRRTDYLPLALRLAHWGTPAAQLPWLEPPGRLALTHAQTHLQRWQLLDADGGITAQGERVAALGTHPRIAALLLQLEDSLTDYPWLLLLALALHFDLPAEATLEQWLAGAELELRRNKQWQQLSGRWQQTLGVAVAPNAAVTALLPALAGRLAQVFVDRVAHRRESGRYRINAGISVQLADVGEWALLLQVMARGREHVGVGLAIQLSPAQVRQLASAESSLEQLGSGKRRRWVERSRFRVGGQLVDETERALTDAEVPAAILQFIRSQGLAGVSWPPAALSLLVRARLLQAQGALSLPPLSEADLLEQLDDWLASFLNAESDLNELPLLDALRFYLGFDAARDVNQWLPVSVELPSGRSVLVDYLAATAPAEWLAGSVNCEPRIAAKLQEFFGAQTFALPATGIPLAIELLSPAGRPLAVTRDLAFFWREVYPEVRREVRGRYAKHPWPEDPLTHRPTALVKRRL</sequence>
<evidence type="ECO:0000256" key="4">
    <source>
        <dbReference type="ARBA" id="ARBA00022840"/>
    </source>
</evidence>
<dbReference type="Pfam" id="PF00271">
    <property type="entry name" value="Helicase_C"/>
    <property type="match status" value="1"/>
</dbReference>
<evidence type="ECO:0000256" key="2">
    <source>
        <dbReference type="ARBA" id="ARBA00022801"/>
    </source>
</evidence>
<dbReference type="PROSITE" id="PS00690">
    <property type="entry name" value="DEAH_ATP_HELICASE"/>
    <property type="match status" value="1"/>
</dbReference>
<dbReference type="Proteomes" id="UP001595548">
    <property type="component" value="Unassembled WGS sequence"/>
</dbReference>
<dbReference type="Gene3D" id="3.40.50.300">
    <property type="entry name" value="P-loop containing nucleotide triphosphate hydrolases"/>
    <property type="match status" value="2"/>
</dbReference>
<keyword evidence="1" id="KW-0547">Nucleotide-binding</keyword>
<dbReference type="EC" id="3.6.4.13" evidence="7"/>
<dbReference type="CDD" id="cd18791">
    <property type="entry name" value="SF2_C_RHA"/>
    <property type="match status" value="1"/>
</dbReference>
<evidence type="ECO:0000259" key="5">
    <source>
        <dbReference type="PROSITE" id="PS51192"/>
    </source>
</evidence>
<dbReference type="InterPro" id="IPR001650">
    <property type="entry name" value="Helicase_C-like"/>
</dbReference>
<keyword evidence="2 7" id="KW-0378">Hydrolase</keyword>
<feature type="domain" description="Helicase C-terminal" evidence="6">
    <location>
        <begin position="197"/>
        <end position="364"/>
    </location>
</feature>
<evidence type="ECO:0000313" key="7">
    <source>
        <dbReference type="EMBL" id="MFC3155454.1"/>
    </source>
</evidence>
<dbReference type="PANTHER" id="PTHR43519:SF1">
    <property type="entry name" value="ATP-DEPENDENT RNA HELICASE HRPB"/>
    <property type="match status" value="1"/>
</dbReference>
<dbReference type="InterPro" id="IPR013689">
    <property type="entry name" value="RNA_helicase_ATP-dep_HrpB_C"/>
</dbReference>
<dbReference type="InterPro" id="IPR027417">
    <property type="entry name" value="P-loop_NTPase"/>
</dbReference>
<keyword evidence="4" id="KW-0067">ATP-binding</keyword>
<evidence type="ECO:0000259" key="6">
    <source>
        <dbReference type="PROSITE" id="PS51194"/>
    </source>
</evidence>
<dbReference type="GO" id="GO:0016787">
    <property type="term" value="F:hydrolase activity"/>
    <property type="evidence" value="ECO:0007669"/>
    <property type="project" value="UniProtKB-KW"/>
</dbReference>
<dbReference type="PROSITE" id="PS51192">
    <property type="entry name" value="HELICASE_ATP_BIND_1"/>
    <property type="match status" value="1"/>
</dbReference>
<accession>A0ABV7HS02</accession>
<dbReference type="SMART" id="SM00487">
    <property type="entry name" value="DEXDc"/>
    <property type="match status" value="1"/>
</dbReference>
<dbReference type="PIRSF" id="PIRSF005496">
    <property type="entry name" value="ATP_hel_hrpB"/>
    <property type="match status" value="1"/>
</dbReference>
<dbReference type="RefSeq" id="WP_382416151.1">
    <property type="nucleotide sequence ID" value="NZ_AP031500.1"/>
</dbReference>
<dbReference type="EMBL" id="JBHRTL010000006">
    <property type="protein sequence ID" value="MFC3155454.1"/>
    <property type="molecule type" value="Genomic_DNA"/>
</dbReference>
<keyword evidence="8" id="KW-1185">Reference proteome</keyword>
<name>A0ABV7HS02_9GAMM</name>